<dbReference type="AlphaFoldDB" id="A0A669QTB5"/>
<dbReference type="Gene3D" id="3.10.580.10">
    <property type="entry name" value="CBS-domain"/>
    <property type="match status" value="1"/>
</dbReference>
<keyword evidence="1" id="KW-0813">Transport</keyword>
<dbReference type="InterPro" id="IPR046342">
    <property type="entry name" value="CBS_dom_sf"/>
</dbReference>
<evidence type="ECO:0000256" key="4">
    <source>
        <dbReference type="ARBA" id="ARBA00023122"/>
    </source>
</evidence>
<dbReference type="GO" id="GO:0015108">
    <property type="term" value="F:chloride transmembrane transporter activity"/>
    <property type="evidence" value="ECO:0007669"/>
    <property type="project" value="TreeGrafter"/>
</dbReference>
<dbReference type="InterPro" id="IPR000644">
    <property type="entry name" value="CBS_dom"/>
</dbReference>
<evidence type="ECO:0000256" key="5">
    <source>
        <dbReference type="ARBA" id="ARBA00023214"/>
    </source>
</evidence>
<dbReference type="InterPro" id="IPR014743">
    <property type="entry name" value="Cl-channel_core"/>
</dbReference>
<keyword evidence="7" id="KW-1133">Transmembrane helix</keyword>
<keyword evidence="7" id="KW-0472">Membrane</keyword>
<keyword evidence="2" id="KW-0677">Repeat</keyword>
<keyword evidence="10" id="KW-1185">Reference proteome</keyword>
<dbReference type="InterPro" id="IPR051280">
    <property type="entry name" value="Cl-channel/antiporter"/>
</dbReference>
<reference evidence="9" key="1">
    <citation type="submission" date="2025-08" db="UniProtKB">
        <authorList>
            <consortium name="Ensembl"/>
        </authorList>
    </citation>
    <scope>IDENTIFICATION</scope>
</reference>
<evidence type="ECO:0000313" key="10">
    <source>
        <dbReference type="Proteomes" id="UP000472261"/>
    </source>
</evidence>
<dbReference type="SUPFAM" id="SSF54631">
    <property type="entry name" value="CBS-domain pair"/>
    <property type="match status" value="1"/>
</dbReference>
<evidence type="ECO:0000256" key="2">
    <source>
        <dbReference type="ARBA" id="ARBA00022737"/>
    </source>
</evidence>
<sequence>MVEITNDVQSLLLIMLAVMMAKMVGDIFNASLYSSLLRLKCIPYLDVEPFVQHRRERLNLELFSARDVMEPNVRVLHLKENIASLAWLLASTSHGGFPVVGRSKSDHTQVFQGTIKRLELFMLLENEHIFEPETNNESFSFSHPLPYEKITVEKLPKPSRLAMLLNCYTTDPRYQQLFINLEPYINKSAMSVQAHFSLQRTYIIFRTLGLRHLTVVDLQNRVVGVITRKDLMPLPLGKRLRLQLSAHSPDGGE</sequence>
<protein>
    <recommendedName>
        <fullName evidence="8">CBS domain-containing protein</fullName>
    </recommendedName>
</protein>
<keyword evidence="7" id="KW-0812">Transmembrane</keyword>
<feature type="transmembrane region" description="Helical" evidence="7">
    <location>
        <begin position="12"/>
        <end position="33"/>
    </location>
</feature>
<dbReference type="Gene3D" id="1.10.3080.10">
    <property type="entry name" value="Clc chloride channel"/>
    <property type="match status" value="1"/>
</dbReference>
<evidence type="ECO:0000256" key="1">
    <source>
        <dbReference type="ARBA" id="ARBA00022448"/>
    </source>
</evidence>
<reference evidence="9" key="2">
    <citation type="submission" date="2025-09" db="UniProtKB">
        <authorList>
            <consortium name="Ensembl"/>
        </authorList>
    </citation>
    <scope>IDENTIFICATION</scope>
</reference>
<keyword evidence="4 6" id="KW-0129">CBS domain</keyword>
<evidence type="ECO:0000256" key="7">
    <source>
        <dbReference type="SAM" id="Phobius"/>
    </source>
</evidence>
<evidence type="ECO:0000256" key="3">
    <source>
        <dbReference type="ARBA" id="ARBA00023065"/>
    </source>
</evidence>
<evidence type="ECO:0000313" key="9">
    <source>
        <dbReference type="Ensembl" id="ENSPCLP00000022895.1"/>
    </source>
</evidence>
<dbReference type="Proteomes" id="UP000472261">
    <property type="component" value="Unplaced"/>
</dbReference>
<evidence type="ECO:0000259" key="8">
    <source>
        <dbReference type="PROSITE" id="PS51371"/>
    </source>
</evidence>
<dbReference type="Ensembl" id="ENSPCLT00000031758.1">
    <property type="protein sequence ID" value="ENSPCLP00000022895.1"/>
    <property type="gene ID" value="ENSPCLG00000020174.1"/>
</dbReference>
<organism evidence="9 10">
    <name type="scientific">Phasianus colchicus</name>
    <name type="common">Common pheasant</name>
    <dbReference type="NCBI Taxonomy" id="9054"/>
    <lineage>
        <taxon>Eukaryota</taxon>
        <taxon>Metazoa</taxon>
        <taxon>Chordata</taxon>
        <taxon>Craniata</taxon>
        <taxon>Vertebrata</taxon>
        <taxon>Euteleostomi</taxon>
        <taxon>Archelosauria</taxon>
        <taxon>Archosauria</taxon>
        <taxon>Dinosauria</taxon>
        <taxon>Saurischia</taxon>
        <taxon>Theropoda</taxon>
        <taxon>Coelurosauria</taxon>
        <taxon>Aves</taxon>
        <taxon>Neognathae</taxon>
        <taxon>Galloanserae</taxon>
        <taxon>Galliformes</taxon>
        <taxon>Phasianidae</taxon>
        <taxon>Phasianinae</taxon>
        <taxon>Phasianus</taxon>
    </lineage>
</organism>
<feature type="domain" description="CBS" evidence="8">
    <location>
        <begin position="185"/>
        <end position="242"/>
    </location>
</feature>
<dbReference type="CDD" id="cd04591">
    <property type="entry name" value="CBS_pair_voltage-gated_CLC_euk_bac"/>
    <property type="match status" value="1"/>
</dbReference>
<dbReference type="SUPFAM" id="SSF81340">
    <property type="entry name" value="Clc chloride channel"/>
    <property type="match status" value="1"/>
</dbReference>
<keyword evidence="3" id="KW-0406">Ion transport</keyword>
<dbReference type="OMA" id="HERECTM"/>
<dbReference type="PROSITE" id="PS51371">
    <property type="entry name" value="CBS"/>
    <property type="match status" value="1"/>
</dbReference>
<proteinExistence type="predicted"/>
<dbReference type="Pfam" id="PF00571">
    <property type="entry name" value="CBS"/>
    <property type="match status" value="1"/>
</dbReference>
<dbReference type="PANTHER" id="PTHR11689">
    <property type="entry name" value="CHLORIDE CHANNEL PROTEIN CLC FAMILY MEMBER"/>
    <property type="match status" value="1"/>
</dbReference>
<evidence type="ECO:0000256" key="6">
    <source>
        <dbReference type="PROSITE-ProRule" id="PRU00703"/>
    </source>
</evidence>
<name>A0A669QTB5_PHACC</name>
<dbReference type="PANTHER" id="PTHR11689:SF89">
    <property type="entry name" value="CHLORIDE CHANNEL PROTEIN"/>
    <property type="match status" value="1"/>
</dbReference>
<accession>A0A669QTB5</accession>
<keyword evidence="5" id="KW-0868">Chloride</keyword>